<dbReference type="EMBL" id="BAABHB010000001">
    <property type="protein sequence ID" value="GAA4395385.1"/>
    <property type="molecule type" value="Genomic_DNA"/>
</dbReference>
<dbReference type="Proteomes" id="UP001500936">
    <property type="component" value="Unassembled WGS sequence"/>
</dbReference>
<proteinExistence type="predicted"/>
<organism evidence="1 2">
    <name type="scientific">Nibrella viscosa</name>
    <dbReference type="NCBI Taxonomy" id="1084524"/>
    <lineage>
        <taxon>Bacteria</taxon>
        <taxon>Pseudomonadati</taxon>
        <taxon>Bacteroidota</taxon>
        <taxon>Cytophagia</taxon>
        <taxon>Cytophagales</taxon>
        <taxon>Spirosomataceae</taxon>
        <taxon>Nibrella</taxon>
    </lineage>
</organism>
<gene>
    <name evidence="1" type="ORF">GCM10023187_02180</name>
</gene>
<dbReference type="RefSeq" id="WP_345263069.1">
    <property type="nucleotide sequence ID" value="NZ_BAABHB010000001.1"/>
</dbReference>
<reference evidence="2" key="1">
    <citation type="journal article" date="2019" name="Int. J. Syst. Evol. Microbiol.">
        <title>The Global Catalogue of Microorganisms (GCM) 10K type strain sequencing project: providing services to taxonomists for standard genome sequencing and annotation.</title>
        <authorList>
            <consortium name="The Broad Institute Genomics Platform"/>
            <consortium name="The Broad Institute Genome Sequencing Center for Infectious Disease"/>
            <person name="Wu L."/>
            <person name="Ma J."/>
        </authorList>
    </citation>
    <scope>NUCLEOTIDE SEQUENCE [LARGE SCALE GENOMIC DNA]</scope>
    <source>
        <strain evidence="2">JCM 17925</strain>
    </source>
</reference>
<dbReference type="Pfam" id="PF17642">
    <property type="entry name" value="TssD"/>
    <property type="match status" value="1"/>
</dbReference>
<name>A0ABP8JSE1_9BACT</name>
<protein>
    <submittedName>
        <fullName evidence="1">Uncharacterized protein</fullName>
    </submittedName>
</protein>
<keyword evidence="2" id="KW-1185">Reference proteome</keyword>
<evidence type="ECO:0000313" key="1">
    <source>
        <dbReference type="EMBL" id="GAA4395385.1"/>
    </source>
</evidence>
<evidence type="ECO:0000313" key="2">
    <source>
        <dbReference type="Proteomes" id="UP001500936"/>
    </source>
</evidence>
<dbReference type="InterPro" id="IPR041408">
    <property type="entry name" value="Hcp_Tssd"/>
</dbReference>
<sequence>MGNKAATLSVCGRDFKVLEFNINLAQKTDNQGRPASGVFLGDFYLILEGGSDVFFEWLCEPTRMESGILKVKYKKAASHYVEYSFVQAFVTTILENLYDVPPIGNSFNQVSTIEDSSEEFEVWTNVTSMKKEFKTDTGTHILANSVTKTRQFQQRTGIPYVLMVTLSCERITIRDVEHNNQWSGR</sequence>
<accession>A0ABP8JSE1</accession>
<comment type="caution">
    <text evidence="1">The sequence shown here is derived from an EMBL/GenBank/DDBJ whole genome shotgun (WGS) entry which is preliminary data.</text>
</comment>